<dbReference type="EMBL" id="JBHTJI010000001">
    <property type="protein sequence ID" value="MFD0990666.1"/>
    <property type="molecule type" value="Genomic_DNA"/>
</dbReference>
<dbReference type="RefSeq" id="WP_379926259.1">
    <property type="nucleotide sequence ID" value="NZ_JBHTJI010000001.1"/>
</dbReference>
<comment type="caution">
    <text evidence="1">The sequence shown here is derived from an EMBL/GenBank/DDBJ whole genome shotgun (WGS) entry which is preliminary data.</text>
</comment>
<reference evidence="2" key="1">
    <citation type="journal article" date="2019" name="Int. J. Syst. Evol. Microbiol.">
        <title>The Global Catalogue of Microorganisms (GCM) 10K type strain sequencing project: providing services to taxonomists for standard genome sequencing and annotation.</title>
        <authorList>
            <consortium name="The Broad Institute Genomics Platform"/>
            <consortium name="The Broad Institute Genome Sequencing Center for Infectious Disease"/>
            <person name="Wu L."/>
            <person name="Ma J."/>
        </authorList>
    </citation>
    <scope>NUCLEOTIDE SEQUENCE [LARGE SCALE GENOMIC DNA]</scope>
    <source>
        <strain evidence="2">CCUG 62414</strain>
    </source>
</reference>
<evidence type="ECO:0000313" key="1">
    <source>
        <dbReference type="EMBL" id="MFD0990666.1"/>
    </source>
</evidence>
<keyword evidence="2" id="KW-1185">Reference proteome</keyword>
<organism evidence="1 2">
    <name type="scientific">Mariniflexile jejuense</name>
    <dbReference type="NCBI Taxonomy" id="1173582"/>
    <lineage>
        <taxon>Bacteria</taxon>
        <taxon>Pseudomonadati</taxon>
        <taxon>Bacteroidota</taxon>
        <taxon>Flavobacteriia</taxon>
        <taxon>Flavobacteriales</taxon>
        <taxon>Flavobacteriaceae</taxon>
        <taxon>Mariniflexile</taxon>
    </lineage>
</organism>
<dbReference type="Proteomes" id="UP001597061">
    <property type="component" value="Unassembled WGS sequence"/>
</dbReference>
<accession>A0ABW3JM91</accession>
<proteinExistence type="predicted"/>
<protein>
    <submittedName>
        <fullName evidence="1">Uncharacterized protein</fullName>
    </submittedName>
</protein>
<evidence type="ECO:0000313" key="2">
    <source>
        <dbReference type="Proteomes" id="UP001597061"/>
    </source>
</evidence>
<gene>
    <name evidence="1" type="ORF">ACFQ1R_11200</name>
</gene>
<name>A0ABW3JM91_9FLAO</name>
<sequence length="116" mass="13150">MLKFKGLILTIAISFISLLLFETNGKAVALNKPSNTHHDIKIERSFNTLAITTANSFEELINFNKHKNQTTETVFGAKKIVTNAVCENDLHYLKTCAHLDLNLNTRTIIYPFHSFL</sequence>